<evidence type="ECO:0000313" key="1">
    <source>
        <dbReference type="EMBL" id="GIE65937.1"/>
    </source>
</evidence>
<evidence type="ECO:0000313" key="2">
    <source>
        <dbReference type="Proteomes" id="UP000624709"/>
    </source>
</evidence>
<sequence>MRQLTDDKQVLTADQPLSTRSGKPALYRVADSNLRLYLAILRDVHNLTRRGRPDAGYTLFQNRWTSWRGRAVEPLIRTSLEQAAINGSLPWPDAHAVGGW</sequence>
<accession>A0ABQ4B5S4</accession>
<dbReference type="EMBL" id="BOMS01000026">
    <property type="protein sequence ID" value="GIE65937.1"/>
    <property type="molecule type" value="Genomic_DNA"/>
</dbReference>
<dbReference type="RefSeq" id="WP_203824807.1">
    <property type="nucleotide sequence ID" value="NZ_BAAATY010000004.1"/>
</dbReference>
<proteinExistence type="predicted"/>
<name>A0ABQ4B5S4_9ACTN</name>
<keyword evidence="2" id="KW-1185">Reference proteome</keyword>
<comment type="caution">
    <text evidence="1">The sequence shown here is derived from an EMBL/GenBank/DDBJ whole genome shotgun (WGS) entry which is preliminary data.</text>
</comment>
<gene>
    <name evidence="1" type="ORF">Apa02nite_020450</name>
</gene>
<organism evidence="1 2">
    <name type="scientific">Actinoplanes palleronii</name>
    <dbReference type="NCBI Taxonomy" id="113570"/>
    <lineage>
        <taxon>Bacteria</taxon>
        <taxon>Bacillati</taxon>
        <taxon>Actinomycetota</taxon>
        <taxon>Actinomycetes</taxon>
        <taxon>Micromonosporales</taxon>
        <taxon>Micromonosporaceae</taxon>
        <taxon>Actinoplanes</taxon>
    </lineage>
</organism>
<reference evidence="1 2" key="1">
    <citation type="submission" date="2021-01" db="EMBL/GenBank/DDBJ databases">
        <title>Whole genome shotgun sequence of Actinoplanes palleronii NBRC 14916.</title>
        <authorList>
            <person name="Komaki H."/>
            <person name="Tamura T."/>
        </authorList>
    </citation>
    <scope>NUCLEOTIDE SEQUENCE [LARGE SCALE GENOMIC DNA]</scope>
    <source>
        <strain evidence="1 2">NBRC 14916</strain>
    </source>
</reference>
<protein>
    <submittedName>
        <fullName evidence="1">Uncharacterized protein</fullName>
    </submittedName>
</protein>
<dbReference type="Proteomes" id="UP000624709">
    <property type="component" value="Unassembled WGS sequence"/>
</dbReference>